<organism evidence="5 6">
    <name type="scientific">Staphylotrichum tortipilum</name>
    <dbReference type="NCBI Taxonomy" id="2831512"/>
    <lineage>
        <taxon>Eukaryota</taxon>
        <taxon>Fungi</taxon>
        <taxon>Dikarya</taxon>
        <taxon>Ascomycota</taxon>
        <taxon>Pezizomycotina</taxon>
        <taxon>Sordariomycetes</taxon>
        <taxon>Sordariomycetidae</taxon>
        <taxon>Sordariales</taxon>
        <taxon>Chaetomiaceae</taxon>
        <taxon>Staphylotrichum</taxon>
    </lineage>
</organism>
<comment type="catalytic activity">
    <reaction evidence="2">
        <text>L-threonyl-[protein] + ATP = O-phospho-L-threonyl-[protein] + ADP + H(+)</text>
        <dbReference type="Rhea" id="RHEA:46608"/>
        <dbReference type="Rhea" id="RHEA-COMP:11060"/>
        <dbReference type="Rhea" id="RHEA-COMP:11605"/>
        <dbReference type="ChEBI" id="CHEBI:15378"/>
        <dbReference type="ChEBI" id="CHEBI:30013"/>
        <dbReference type="ChEBI" id="CHEBI:30616"/>
        <dbReference type="ChEBI" id="CHEBI:61977"/>
        <dbReference type="ChEBI" id="CHEBI:456216"/>
        <dbReference type="EC" id="2.7.11.1"/>
    </reaction>
</comment>
<evidence type="ECO:0000256" key="3">
    <source>
        <dbReference type="ARBA" id="ARBA00048679"/>
    </source>
</evidence>
<dbReference type="InterPro" id="IPR008266">
    <property type="entry name" value="Tyr_kinase_AS"/>
</dbReference>
<dbReference type="Proteomes" id="UP001303889">
    <property type="component" value="Unassembled WGS sequence"/>
</dbReference>
<reference evidence="5" key="1">
    <citation type="journal article" date="2023" name="Mol. Phylogenet. Evol.">
        <title>Genome-scale phylogeny and comparative genomics of the fungal order Sordariales.</title>
        <authorList>
            <person name="Hensen N."/>
            <person name="Bonometti L."/>
            <person name="Westerberg I."/>
            <person name="Brannstrom I.O."/>
            <person name="Guillou S."/>
            <person name="Cros-Aarteil S."/>
            <person name="Calhoun S."/>
            <person name="Haridas S."/>
            <person name="Kuo A."/>
            <person name="Mondo S."/>
            <person name="Pangilinan J."/>
            <person name="Riley R."/>
            <person name="LaButti K."/>
            <person name="Andreopoulos B."/>
            <person name="Lipzen A."/>
            <person name="Chen C."/>
            <person name="Yan M."/>
            <person name="Daum C."/>
            <person name="Ng V."/>
            <person name="Clum A."/>
            <person name="Steindorff A."/>
            <person name="Ohm R.A."/>
            <person name="Martin F."/>
            <person name="Silar P."/>
            <person name="Natvig D.O."/>
            <person name="Lalanne C."/>
            <person name="Gautier V."/>
            <person name="Ament-Velasquez S.L."/>
            <person name="Kruys A."/>
            <person name="Hutchinson M.I."/>
            <person name="Powell A.J."/>
            <person name="Barry K."/>
            <person name="Miller A.N."/>
            <person name="Grigoriev I.V."/>
            <person name="Debuchy R."/>
            <person name="Gladieux P."/>
            <person name="Hiltunen Thoren M."/>
            <person name="Johannesson H."/>
        </authorList>
    </citation>
    <scope>NUCLEOTIDE SEQUENCE</scope>
    <source>
        <strain evidence="5">CBS 103.79</strain>
    </source>
</reference>
<name>A0AAN6MAD3_9PEZI</name>
<keyword evidence="6" id="KW-1185">Reference proteome</keyword>
<dbReference type="AlphaFoldDB" id="A0AAN6MAD3"/>
<dbReference type="Gene3D" id="3.90.1200.10">
    <property type="match status" value="1"/>
</dbReference>
<comment type="catalytic activity">
    <reaction evidence="3">
        <text>L-seryl-[protein] + ATP = O-phospho-L-seryl-[protein] + ADP + H(+)</text>
        <dbReference type="Rhea" id="RHEA:17989"/>
        <dbReference type="Rhea" id="RHEA-COMP:9863"/>
        <dbReference type="Rhea" id="RHEA-COMP:11604"/>
        <dbReference type="ChEBI" id="CHEBI:15378"/>
        <dbReference type="ChEBI" id="CHEBI:29999"/>
        <dbReference type="ChEBI" id="CHEBI:30616"/>
        <dbReference type="ChEBI" id="CHEBI:83421"/>
        <dbReference type="ChEBI" id="CHEBI:456216"/>
        <dbReference type="EC" id="2.7.11.1"/>
    </reaction>
</comment>
<dbReference type="Pfam" id="PF01636">
    <property type="entry name" value="APH"/>
    <property type="match status" value="1"/>
</dbReference>
<evidence type="ECO:0000259" key="4">
    <source>
        <dbReference type="Pfam" id="PF01636"/>
    </source>
</evidence>
<dbReference type="InterPro" id="IPR002575">
    <property type="entry name" value="Aminoglycoside_PTrfase"/>
</dbReference>
<evidence type="ECO:0000313" key="5">
    <source>
        <dbReference type="EMBL" id="KAK3897337.1"/>
    </source>
</evidence>
<dbReference type="SUPFAM" id="SSF56112">
    <property type="entry name" value="Protein kinase-like (PK-like)"/>
    <property type="match status" value="1"/>
</dbReference>
<sequence length="112" mass="12992">MAVGGLDALPPKRLEEETINWHQITSQLEAEHPIVFSHGDIAARNIMVRDGHIVALLDWEFSGWLPEYWEYVFALHGMDTIDWKSLGSQVPSLFETRYDLEYILMDFITRIS</sequence>
<dbReference type="GO" id="GO:0004674">
    <property type="term" value="F:protein serine/threonine kinase activity"/>
    <property type="evidence" value="ECO:0007669"/>
    <property type="project" value="UniProtKB-EC"/>
</dbReference>
<gene>
    <name evidence="5" type="ORF">C8A05DRAFT_48007</name>
</gene>
<reference evidence="5" key="2">
    <citation type="submission" date="2023-05" db="EMBL/GenBank/DDBJ databases">
        <authorList>
            <consortium name="Lawrence Berkeley National Laboratory"/>
            <person name="Steindorff A."/>
            <person name="Hensen N."/>
            <person name="Bonometti L."/>
            <person name="Westerberg I."/>
            <person name="Brannstrom I.O."/>
            <person name="Guillou S."/>
            <person name="Cros-Aarteil S."/>
            <person name="Calhoun S."/>
            <person name="Haridas S."/>
            <person name="Kuo A."/>
            <person name="Mondo S."/>
            <person name="Pangilinan J."/>
            <person name="Riley R."/>
            <person name="Labutti K."/>
            <person name="Andreopoulos B."/>
            <person name="Lipzen A."/>
            <person name="Chen C."/>
            <person name="Yanf M."/>
            <person name="Daum C."/>
            <person name="Ng V."/>
            <person name="Clum A."/>
            <person name="Ohm R."/>
            <person name="Martin F."/>
            <person name="Silar P."/>
            <person name="Natvig D."/>
            <person name="Lalanne C."/>
            <person name="Gautier V."/>
            <person name="Ament-Velasquez S.L."/>
            <person name="Kruys A."/>
            <person name="Hutchinson M.I."/>
            <person name="Powell A.J."/>
            <person name="Barry K."/>
            <person name="Miller A.N."/>
            <person name="Grigoriev I.V."/>
            <person name="Debuchy R."/>
            <person name="Gladieux P."/>
            <person name="Thoren M.H."/>
            <person name="Johannesson H."/>
        </authorList>
    </citation>
    <scope>NUCLEOTIDE SEQUENCE</scope>
    <source>
        <strain evidence="5">CBS 103.79</strain>
    </source>
</reference>
<protein>
    <recommendedName>
        <fullName evidence="1">non-specific serine/threonine protein kinase</fullName>
        <ecNumber evidence="1">2.7.11.1</ecNumber>
    </recommendedName>
</protein>
<feature type="domain" description="Aminoglycoside phosphotransferase" evidence="4">
    <location>
        <begin position="15"/>
        <end position="80"/>
    </location>
</feature>
<evidence type="ECO:0000313" key="6">
    <source>
        <dbReference type="Proteomes" id="UP001303889"/>
    </source>
</evidence>
<dbReference type="PROSITE" id="PS00109">
    <property type="entry name" value="PROTEIN_KINASE_TYR"/>
    <property type="match status" value="1"/>
</dbReference>
<proteinExistence type="predicted"/>
<accession>A0AAN6MAD3</accession>
<dbReference type="InterPro" id="IPR051678">
    <property type="entry name" value="AGP_Transferase"/>
</dbReference>
<evidence type="ECO:0000256" key="2">
    <source>
        <dbReference type="ARBA" id="ARBA00047899"/>
    </source>
</evidence>
<dbReference type="PANTHER" id="PTHR21310">
    <property type="entry name" value="AMINOGLYCOSIDE PHOSPHOTRANSFERASE-RELATED-RELATED"/>
    <property type="match status" value="1"/>
</dbReference>
<dbReference type="EC" id="2.7.11.1" evidence="1"/>
<comment type="caution">
    <text evidence="5">The sequence shown here is derived from an EMBL/GenBank/DDBJ whole genome shotgun (WGS) entry which is preliminary data.</text>
</comment>
<evidence type="ECO:0000256" key="1">
    <source>
        <dbReference type="ARBA" id="ARBA00012513"/>
    </source>
</evidence>
<dbReference type="PANTHER" id="PTHR21310:SF58">
    <property type="entry name" value="AMINOGLYCOSIDE PHOSPHOTRANSFERASE DOMAIN-CONTAINING PROTEIN"/>
    <property type="match status" value="1"/>
</dbReference>
<dbReference type="EMBL" id="MU856194">
    <property type="protein sequence ID" value="KAK3897337.1"/>
    <property type="molecule type" value="Genomic_DNA"/>
</dbReference>
<dbReference type="InterPro" id="IPR011009">
    <property type="entry name" value="Kinase-like_dom_sf"/>
</dbReference>